<keyword evidence="7" id="KW-0234">DNA repair</keyword>
<dbReference type="eggNOG" id="KOG1851">
    <property type="taxonomic scope" value="Eukaryota"/>
</dbReference>
<feature type="compositionally biased region" description="Low complexity" evidence="10">
    <location>
        <begin position="33"/>
        <end position="46"/>
    </location>
</feature>
<dbReference type="Pfam" id="PF23096">
    <property type="entry name" value="HEAT_PSME4"/>
    <property type="match status" value="1"/>
</dbReference>
<evidence type="ECO:0000256" key="6">
    <source>
        <dbReference type="ARBA" id="ARBA00022763"/>
    </source>
</evidence>
<dbReference type="KEGG" id="pfp:PFL1_03606"/>
<dbReference type="InterPro" id="IPR032430">
    <property type="entry name" value="Blm10_mid"/>
</dbReference>
<evidence type="ECO:0000256" key="7">
    <source>
        <dbReference type="ARBA" id="ARBA00023204"/>
    </source>
</evidence>
<dbReference type="Pfam" id="PF16507">
    <property type="entry name" value="HEAT_PSME4_mid"/>
    <property type="match status" value="1"/>
</dbReference>
<evidence type="ECO:0000313" key="15">
    <source>
        <dbReference type="Proteomes" id="UP000053664"/>
    </source>
</evidence>
<evidence type="ECO:0000256" key="8">
    <source>
        <dbReference type="ARBA" id="ARBA00023242"/>
    </source>
</evidence>
<evidence type="ECO:0000256" key="4">
    <source>
        <dbReference type="ARBA" id="ARBA00022490"/>
    </source>
</evidence>
<evidence type="ECO:0000256" key="1">
    <source>
        <dbReference type="ARBA" id="ARBA00004324"/>
    </source>
</evidence>
<dbReference type="HOGENOM" id="CLU_000772_3_0_1"/>
<dbReference type="Gene3D" id="1.25.10.10">
    <property type="entry name" value="Leucine-rich Repeat Variant"/>
    <property type="match status" value="1"/>
</dbReference>
<evidence type="ECO:0000256" key="9">
    <source>
        <dbReference type="PROSITE-ProRule" id="PRU00103"/>
    </source>
</evidence>
<feature type="region of interest" description="Disordered" evidence="10">
    <location>
        <begin position="422"/>
        <end position="447"/>
    </location>
</feature>
<feature type="region of interest" description="Disordered" evidence="10">
    <location>
        <begin position="18"/>
        <end position="58"/>
    </location>
</feature>
<proteinExistence type="inferred from homology"/>
<dbReference type="EMBL" id="KE361633">
    <property type="protein sequence ID" value="EPQ28803.1"/>
    <property type="molecule type" value="Genomic_DNA"/>
</dbReference>
<dbReference type="InterPro" id="IPR021133">
    <property type="entry name" value="HEAT_type_2"/>
</dbReference>
<feature type="compositionally biased region" description="Low complexity" evidence="10">
    <location>
        <begin position="287"/>
        <end position="299"/>
    </location>
</feature>
<dbReference type="Pfam" id="PF11919">
    <property type="entry name" value="PSME4_C"/>
    <property type="match status" value="1"/>
</dbReference>
<comment type="subcellular location">
    <subcellularLocation>
        <location evidence="2">Cytoplasm</location>
    </subcellularLocation>
    <subcellularLocation>
        <location evidence="1">Nucleus speckle</location>
    </subcellularLocation>
</comment>
<feature type="domain" description="Proteasome activator complex subunit 4 C-terminal" evidence="11">
    <location>
        <begin position="1935"/>
        <end position="2021"/>
    </location>
</feature>
<dbReference type="Proteomes" id="UP000053664">
    <property type="component" value="Unassembled WGS sequence"/>
</dbReference>
<dbReference type="GO" id="GO:0005829">
    <property type="term" value="C:cytosol"/>
    <property type="evidence" value="ECO:0007669"/>
    <property type="project" value="TreeGrafter"/>
</dbReference>
<evidence type="ECO:0000256" key="5">
    <source>
        <dbReference type="ARBA" id="ARBA00022737"/>
    </source>
</evidence>
<dbReference type="PROSITE" id="PS50077">
    <property type="entry name" value="HEAT_REPEAT"/>
    <property type="match status" value="1"/>
</dbReference>
<dbReference type="PANTHER" id="PTHR32170">
    <property type="entry name" value="PROTEASOME ACTIVATOR COMPLEX SUBUNIT 4"/>
    <property type="match status" value="1"/>
</dbReference>
<feature type="domain" description="Proteasome activator complex subunit 4-like HEAT repeat-like" evidence="13">
    <location>
        <begin position="1486"/>
        <end position="1629"/>
    </location>
</feature>
<sequence length="2021" mass="226296">MDDDVLEIDSPMEMAVEYEDSEDDDVPTLSLDGGASSPAKAAAGSSLKQPKKAKVENRKAQMDYPESLPYPCESLDEFDRRLDEIIRRLVDCVRTKDFDVGLRRWTYHLKCLMSLKYPMLRQTRARLARLYYELAVLPGLETRLVQLASEVCMSLIENKRKLDIKDLVLPWRPLYNLLEKELFPKQRRTGLTNVSDFLLDLAETAQRFFAPSEADEMLQTFLPKLDGSSINSVIASQAFLVHFLPISHPQRWLPAMFRLWESFNSSLFDDQMLDLLARLAEMHVSDPSISSASPGNGSSEPRDALEGQGEAEAAADSRPSSADAGKGLFNEVGIFTESQFALIMTKCLKSAGLPVGASKSANATLLAQSSKFRTGPDAAASGVTLKMKRQTDRLHSFAIIIAYSISRDGPAIGDVVTPSEATTPAVSTPVLGASPRGSAPDSSSVRTYPAGSKALEQLAKLIQATESFFHPSNHGPWQGQLANLVQHITYEFLKRCKEEERADCKVPKHYRLTPQIKRELVSILRTVCLLSMFSRDPFTMSYAHASLKWLTILEPELVVPAVLERSFDSLQALETTHRTNAIITALSQLSPVLVSRELYRAGGKHLTPLLQLCIPGIDLNDPGKTIGTCLFVTLSVLSIRIDDLTRPEAYADDEEVQPMDEVDAESSDAAAAAAAAAAPSMQIDEYGDETPKPSPQEEDYQLRMSTADFEPWLTAFFKSILTLFEALPEEGRAGRTGGKLEERVIQFVLMATDAVCSAMSPYLCEKMFKVVADYCATTVSASVVRVIGALIGCFARADPKMVLDRLVPMCCDRIAIELANGASSTRTTSTSIPVQSDAALHWHLSVLLGATSHAGDALLLHRERLIEVLRLVCTSCKTERGYNFAARLVQRVVATLITIYPKEQRFVNADLWESEEFARRSHLHWGKLYKVSDVKIEWYQPSDASIDFCLEVIDKVIHPALDVVEDLLQEGRTRDKVWSNDFCRNLVVARLALGGMPALIEEDHVGGGDPVMDLGDDVAEFIEPPPAFKSGFILTDRSDPRYIKVAAFKKRFGELMGRAAQNTHDSGAEDQIDCVKLLIRSMRTYLTCYGHSSDDHRVHSKALSFYRSITKLYAKQKTFPRSLCIKRAMLYHSSRARLNGGNRKRSPDTDKMLQQILEFCLSNYVAIRSTAQNTLETVCAYYDGTRALSFPKLIAALQPGVGDDQMKGALYLLGSKRFAHLAVTDDRFCAPYILSLLAAQHHSKPSIQKLVRNIISYFVVRFAEPSTLKSQIDTPALREAADALEGALPQDLKERPASEQQLLEAVVAKRVERTARVDELHRELTDKVLEIAQNESTHWAFSIFAARLLRALIRKDKPLAEQPAKYLAQQILSENPSMRRYASAGVTKILYFLKLRTLCSTDEDLLLGKSKNPLKHVAALPRPVPANWTDAYIAEFAEPINDKTRLRDKSSQGWLVWGHEETYYSPPPETDNIFDWDPASKPAVEAIRAVLSDSAWWDGFFRHLSQEKDRNYLSAETSSLIKSLFQVYGVSLLPMVKPTVVKFIAEKDRHKHRAAAEMISGAYRGSKHWPARDQAQLWAWLEELLPQIFKECTPDSQPAWQMCVEYMLQNRDPRRAIPLVRYVVEAARDNISTDSANQSPWEQTKAQNLLRGALVTLNLKFDAWGADEFIRIYTDSFSNDFQEVRSIISESLADLELLKVHPSFGSVDEFLDVCSAREGSLLARPELYSERFATLARDLARWKGERKPTAQGTSQYDRAAMTALLWISTTLGDHRNSAMAGEVIRFLPYIFAMVEVHDNRELSDTARAVLTKISTYPHTADNVEALVHELLSVTRSSTDSWRARLDSLPVLQVVFFQNLFHLNDASIKQIIDLLLELLRDRHLEVREMAATTLSGIVRCSQRRLVKTLKQRFTRLVAATKLPKRGEADFDDKLLTLHSGILGATALLAAFPYEVPEWMPSLIVDTVAQHTDDPVPISTTVRRCAADFKRTHQDTWSEDQKKFGDYLSEVNDFTLGRSDYFA</sequence>
<keyword evidence="4" id="KW-0963">Cytoplasm</keyword>
<dbReference type="PANTHER" id="PTHR32170:SF3">
    <property type="entry name" value="PROTEASOME ACTIVATOR COMPLEX SUBUNIT 4"/>
    <property type="match status" value="1"/>
</dbReference>
<reference evidence="14 15" key="1">
    <citation type="journal article" date="2013" name="Plant Cell">
        <title>The transition from a phytopathogenic smut ancestor to an anamorphic biocontrol agent deciphered by comparative whole-genome analysis.</title>
        <authorList>
            <person name="Lefebvre F."/>
            <person name="Joly D.L."/>
            <person name="Labbe C."/>
            <person name="Teichmann B."/>
            <person name="Linning R."/>
            <person name="Belzile F."/>
            <person name="Bakkeren G."/>
            <person name="Belanger R.R."/>
        </authorList>
    </citation>
    <scope>NUCLEOTIDE SEQUENCE [LARGE SCALE GENOMIC DNA]</scope>
    <source>
        <strain evidence="14 15">PF-1</strain>
    </source>
</reference>
<evidence type="ECO:0000256" key="10">
    <source>
        <dbReference type="SAM" id="MobiDB-lite"/>
    </source>
</evidence>
<gene>
    <name evidence="14" type="ORF">PFL1_03606</name>
</gene>
<evidence type="ECO:0000259" key="13">
    <source>
        <dbReference type="Pfam" id="PF23096"/>
    </source>
</evidence>
<name>A0A061H828_9BASI</name>
<dbReference type="GO" id="GO:0006281">
    <property type="term" value="P:DNA repair"/>
    <property type="evidence" value="ECO:0007669"/>
    <property type="project" value="UniProtKB-KW"/>
</dbReference>
<dbReference type="InterPro" id="IPR021843">
    <property type="entry name" value="PSME4_C"/>
</dbReference>
<dbReference type="InterPro" id="IPR055455">
    <property type="entry name" value="HEAT_PSME4"/>
</dbReference>
<keyword evidence="6" id="KW-0227">DNA damage</keyword>
<evidence type="ECO:0000256" key="3">
    <source>
        <dbReference type="ARBA" id="ARBA00005739"/>
    </source>
</evidence>
<dbReference type="GO" id="GO:0070628">
    <property type="term" value="F:proteasome binding"/>
    <property type="evidence" value="ECO:0007669"/>
    <property type="project" value="InterPro"/>
</dbReference>
<accession>A0A061H828</accession>
<evidence type="ECO:0000313" key="14">
    <source>
        <dbReference type="EMBL" id="EPQ28803.1"/>
    </source>
</evidence>
<dbReference type="InterPro" id="IPR016024">
    <property type="entry name" value="ARM-type_fold"/>
</dbReference>
<dbReference type="GO" id="GO:0016607">
    <property type="term" value="C:nuclear speck"/>
    <property type="evidence" value="ECO:0007669"/>
    <property type="project" value="UniProtKB-SubCell"/>
</dbReference>
<dbReference type="InterPro" id="IPR011989">
    <property type="entry name" value="ARM-like"/>
</dbReference>
<protein>
    <submittedName>
        <fullName evidence="14">Uncharacterized protein</fullName>
    </submittedName>
</protein>
<comment type="similarity">
    <text evidence="3">Belongs to the BLM10 family.</text>
</comment>
<keyword evidence="8" id="KW-0539">Nucleus</keyword>
<feature type="region of interest" description="Disordered" evidence="10">
    <location>
        <begin position="287"/>
        <end position="322"/>
    </location>
</feature>
<dbReference type="GeneID" id="19317714"/>
<feature type="domain" description="Proteasome activator Blm10 middle HEAT repeats region" evidence="12">
    <location>
        <begin position="458"/>
        <end position="1000"/>
    </location>
</feature>
<keyword evidence="5" id="KW-0677">Repeat</keyword>
<dbReference type="OrthoDB" id="17907at2759"/>
<evidence type="ECO:0000256" key="2">
    <source>
        <dbReference type="ARBA" id="ARBA00004496"/>
    </source>
</evidence>
<dbReference type="RefSeq" id="XP_007879316.1">
    <property type="nucleotide sequence ID" value="XM_007881125.1"/>
</dbReference>
<dbReference type="GO" id="GO:0016504">
    <property type="term" value="F:peptidase activator activity"/>
    <property type="evidence" value="ECO:0007669"/>
    <property type="project" value="InterPro"/>
</dbReference>
<organism evidence="14 15">
    <name type="scientific">Pseudozyma flocculosa PF-1</name>
    <dbReference type="NCBI Taxonomy" id="1277687"/>
    <lineage>
        <taxon>Eukaryota</taxon>
        <taxon>Fungi</taxon>
        <taxon>Dikarya</taxon>
        <taxon>Basidiomycota</taxon>
        <taxon>Ustilaginomycotina</taxon>
        <taxon>Ustilaginomycetes</taxon>
        <taxon>Ustilaginales</taxon>
        <taxon>Ustilaginaceae</taxon>
        <taxon>Pseudozyma</taxon>
    </lineage>
</organism>
<dbReference type="SUPFAM" id="SSF48371">
    <property type="entry name" value="ARM repeat"/>
    <property type="match status" value="2"/>
</dbReference>
<evidence type="ECO:0000259" key="12">
    <source>
        <dbReference type="Pfam" id="PF16507"/>
    </source>
</evidence>
<dbReference type="GO" id="GO:0010499">
    <property type="term" value="P:proteasomal ubiquitin-independent protein catabolic process"/>
    <property type="evidence" value="ECO:0007669"/>
    <property type="project" value="TreeGrafter"/>
</dbReference>
<dbReference type="InterPro" id="IPR035309">
    <property type="entry name" value="PSME4"/>
</dbReference>
<feature type="repeat" description="HEAT" evidence="9">
    <location>
        <begin position="1870"/>
        <end position="1908"/>
    </location>
</feature>
<evidence type="ECO:0000259" key="11">
    <source>
        <dbReference type="Pfam" id="PF11919"/>
    </source>
</evidence>
<feature type="compositionally biased region" description="Low complexity" evidence="10">
    <location>
        <begin position="306"/>
        <end position="322"/>
    </location>
</feature>